<name>F8BSA1_AFIC5</name>
<evidence type="ECO:0000256" key="1">
    <source>
        <dbReference type="ARBA" id="ARBA00004651"/>
    </source>
</evidence>
<dbReference type="KEGG" id="ocg:OCA5_c10170"/>
<dbReference type="PANTHER" id="PTHR30250:SF11">
    <property type="entry name" value="O-ANTIGEN TRANSPORTER-RELATED"/>
    <property type="match status" value="1"/>
</dbReference>
<feature type="transmembrane region" description="Helical" evidence="6">
    <location>
        <begin position="354"/>
        <end position="373"/>
    </location>
</feature>
<evidence type="ECO:0000256" key="6">
    <source>
        <dbReference type="SAM" id="Phobius"/>
    </source>
</evidence>
<feature type="transmembrane region" description="Helical" evidence="6">
    <location>
        <begin position="169"/>
        <end position="189"/>
    </location>
</feature>
<feature type="transmembrane region" description="Helical" evidence="6">
    <location>
        <begin position="133"/>
        <end position="157"/>
    </location>
</feature>
<feature type="transmembrane region" description="Helical" evidence="6">
    <location>
        <begin position="235"/>
        <end position="262"/>
    </location>
</feature>
<dbReference type="PANTHER" id="PTHR30250">
    <property type="entry name" value="PST FAMILY PREDICTED COLANIC ACID TRANSPORTER"/>
    <property type="match status" value="1"/>
</dbReference>
<proteinExistence type="predicted"/>
<evidence type="ECO:0000256" key="2">
    <source>
        <dbReference type="ARBA" id="ARBA00022475"/>
    </source>
</evidence>
<feature type="transmembrane region" description="Helical" evidence="6">
    <location>
        <begin position="325"/>
        <end position="347"/>
    </location>
</feature>
<sequence length="414" mass="44926">MQSLLLMALRIASTAAKFILTIYTARYLGLADLGVYGLLVGATTMIPAVLGLGTTDWVLRHIATMPRDEAIASSATRLALPMLLHAIGQPILWAVNYALGAPVPWQLLLIGGAILFLEHIASDACDLLIGRGWVYFANIVFFMRGGLWPPVVIAWGLLDPSARTLQCLLLGWLCSLILTWIVLAAQLFSQSRWRAVGIRASWMAGGVRASVPFYIKDLTGSVSLYLDRFLLSAFLGLELTGVYTLFWSVANVLHNLVVFSVVQPNLRRMIESARQPDDASFRVLERKLQREGGIWIVLLAVGASVALFLLLPLLDRPLLQENLSVFWIILAATALRAGADSYGFMMLALRKDRAIAIASVGGAIASIILNLALLPMLGLAGAALAYLLTAGGLLVVRYAMTRSFCMLRSCGSTL</sequence>
<evidence type="ECO:0000256" key="4">
    <source>
        <dbReference type="ARBA" id="ARBA00022989"/>
    </source>
</evidence>
<feature type="transmembrane region" description="Helical" evidence="6">
    <location>
        <begin position="105"/>
        <end position="121"/>
    </location>
</feature>
<evidence type="ECO:0000256" key="3">
    <source>
        <dbReference type="ARBA" id="ARBA00022692"/>
    </source>
</evidence>
<reference evidence="7 8" key="1">
    <citation type="journal article" date="2011" name="J. Bacteriol.">
        <title>Complete genome sequences of the chemolithoautotrophic Oligotropha carboxidovorans strains OM4 and OM5.</title>
        <authorList>
            <person name="Volland S."/>
            <person name="Rachinger M."/>
            <person name="Strittmatter A."/>
            <person name="Daniel R."/>
            <person name="Gottschalk G."/>
            <person name="Meyer O."/>
        </authorList>
    </citation>
    <scope>NUCLEOTIDE SEQUENCE [LARGE SCALE GENOMIC DNA]</scope>
    <source>
        <strain evidence="8">ATCC 49405 / DSM 1227 / KCTC 32145 / OM5</strain>
    </source>
</reference>
<organism evidence="7 8">
    <name type="scientific">Afipia carboxidovorans (strain ATCC 49405 / DSM 1227 / KCTC 32145 / OM5)</name>
    <name type="common">Oligotropha carboxidovorans</name>
    <dbReference type="NCBI Taxonomy" id="504832"/>
    <lineage>
        <taxon>Bacteria</taxon>
        <taxon>Pseudomonadati</taxon>
        <taxon>Pseudomonadota</taxon>
        <taxon>Alphaproteobacteria</taxon>
        <taxon>Hyphomicrobiales</taxon>
        <taxon>Nitrobacteraceae</taxon>
        <taxon>Afipia</taxon>
    </lineage>
</organism>
<dbReference type="InterPro" id="IPR050833">
    <property type="entry name" value="Poly_Biosynth_Transport"/>
</dbReference>
<feature type="transmembrane region" description="Helical" evidence="6">
    <location>
        <begin position="292"/>
        <end position="313"/>
    </location>
</feature>
<keyword evidence="2" id="KW-1003">Cell membrane</keyword>
<dbReference type="STRING" id="504832.OCA5_c10170"/>
<dbReference type="AlphaFoldDB" id="F8BSA1"/>
<comment type="subcellular location">
    <subcellularLocation>
        <location evidence="1">Cell membrane</location>
        <topology evidence="1">Multi-pass membrane protein</topology>
    </subcellularLocation>
</comment>
<dbReference type="OrthoDB" id="7398708at2"/>
<dbReference type="eggNOG" id="COG2244">
    <property type="taxonomic scope" value="Bacteria"/>
</dbReference>
<dbReference type="EMBL" id="CP002826">
    <property type="protein sequence ID" value="AEI05736.1"/>
    <property type="molecule type" value="Genomic_DNA"/>
</dbReference>
<dbReference type="Proteomes" id="UP000007730">
    <property type="component" value="Chromosome"/>
</dbReference>
<keyword evidence="3 6" id="KW-0812">Transmembrane</keyword>
<dbReference type="GO" id="GO:0005886">
    <property type="term" value="C:plasma membrane"/>
    <property type="evidence" value="ECO:0007669"/>
    <property type="project" value="UniProtKB-SubCell"/>
</dbReference>
<gene>
    <name evidence="7" type="ordered locus">OCA5_c10170</name>
</gene>
<accession>F8BSA1</accession>
<feature type="transmembrane region" description="Helical" evidence="6">
    <location>
        <begin position="379"/>
        <end position="399"/>
    </location>
</feature>
<keyword evidence="5 6" id="KW-0472">Membrane</keyword>
<dbReference type="HOGENOM" id="CLU_055110_0_0_5"/>
<evidence type="ECO:0000313" key="7">
    <source>
        <dbReference type="EMBL" id="AEI05736.1"/>
    </source>
</evidence>
<keyword evidence="4 6" id="KW-1133">Transmembrane helix</keyword>
<feature type="transmembrane region" description="Helical" evidence="6">
    <location>
        <begin position="33"/>
        <end position="59"/>
    </location>
</feature>
<evidence type="ECO:0000313" key="8">
    <source>
        <dbReference type="Proteomes" id="UP000007730"/>
    </source>
</evidence>
<keyword evidence="8" id="KW-1185">Reference proteome</keyword>
<protein>
    <submittedName>
        <fullName evidence="7">Putative transmembrane protein</fullName>
    </submittedName>
</protein>
<evidence type="ECO:0000256" key="5">
    <source>
        <dbReference type="ARBA" id="ARBA00023136"/>
    </source>
</evidence>